<feature type="transmembrane region" description="Helical" evidence="1">
    <location>
        <begin position="324"/>
        <end position="345"/>
    </location>
</feature>
<reference evidence="3 5" key="1">
    <citation type="journal article" date="2014" name="J. Infect. Dis.">
        <title>Molecular characterization of a novel botulinum neurotoxin type H gene.</title>
        <authorList>
            <person name="Dover N."/>
            <person name="Barash J.R."/>
            <person name="Hill K.K."/>
            <person name="Xie G."/>
            <person name="Arnon S.S."/>
        </authorList>
    </citation>
    <scope>NUCLEOTIDE SEQUENCE [LARGE SCALE GENOMIC DNA]</scope>
    <source>
        <strain evidence="3 5">IBCA10-7060</strain>
    </source>
</reference>
<keyword evidence="1" id="KW-0812">Transmembrane</keyword>
<keyword evidence="1" id="KW-1133">Transmembrane helix</keyword>
<feature type="transmembrane region" description="Helical" evidence="1">
    <location>
        <begin position="147"/>
        <end position="166"/>
    </location>
</feature>
<feature type="transmembrane region" description="Helical" evidence="1">
    <location>
        <begin position="44"/>
        <end position="63"/>
    </location>
</feature>
<feature type="transmembrane region" description="Helical" evidence="1">
    <location>
        <begin position="83"/>
        <end position="105"/>
    </location>
</feature>
<sequence>MAKNKFSLIFQMGAVFIGTIVGAGLASGQEMTQFFTTYGYKSFIGLTICFFIYVIMGSIIIDISIKHNLTSYNSLISLVSPGFLGKAIDLLTGLFLISSSAIILAGSGSLLNQYFGISKWVGICIMVISSLVILLRDTKGLIEINSFIVPSLMIVIITVFILYLAFSRNVSIAQIKSVPHYRKHWLVSTLIYSGFNILCCSGVLVPLSTEIKDKTILKSGLVVGSLGLTILSFIINLLLLLNIPYIFKYEIPLLYIANRFGTIIQIMLLCIIWLEMFSTEVSNIFSVGKTMEQSLGISYNKAVFIVILLAIPISQLGFVNLISVLYPSFAVVSFIFMVQCIIFYIKEK</sequence>
<name>A0A0A2HHV5_CLOBO</name>
<dbReference type="EMBL" id="SGKC01000032">
    <property type="protein sequence ID" value="NEZ93138.1"/>
    <property type="molecule type" value="Genomic_DNA"/>
</dbReference>
<evidence type="ECO:0000313" key="2">
    <source>
        <dbReference type="EMBL" id="NEZ93138.1"/>
    </source>
</evidence>
<feature type="transmembrane region" description="Helical" evidence="1">
    <location>
        <begin position="117"/>
        <end position="135"/>
    </location>
</feature>
<dbReference type="PANTHER" id="PTHR37814">
    <property type="entry name" value="CONSERVED MEMBRANE PROTEIN"/>
    <property type="match status" value="1"/>
</dbReference>
<dbReference type="Proteomes" id="UP000663464">
    <property type="component" value="Chromosome"/>
</dbReference>
<dbReference type="Proteomes" id="UP000473887">
    <property type="component" value="Unassembled WGS sequence"/>
</dbReference>
<reference evidence="3" key="3">
    <citation type="submission" date="2021-02" db="EMBL/GenBank/DDBJ databases">
        <authorList>
            <person name="Dover N."/>
            <person name="Barash J.R."/>
            <person name="Bell J.M."/>
            <person name="Sylvester M.D."/>
            <person name="Arnon S."/>
        </authorList>
    </citation>
    <scope>NUCLEOTIDE SEQUENCE</scope>
    <source>
        <strain evidence="3">IBCA10-7060</strain>
    </source>
</reference>
<dbReference type="RefSeq" id="WP_003361744.1">
    <property type="nucleotide sequence ID" value="NZ_AP025140.1"/>
</dbReference>
<keyword evidence="1" id="KW-0472">Membrane</keyword>
<dbReference type="AlphaFoldDB" id="A0A0A2HHV5"/>
<dbReference type="EMBL" id="CP069280">
    <property type="protein sequence ID" value="QRI53495.1"/>
    <property type="molecule type" value="Genomic_DNA"/>
</dbReference>
<feature type="transmembrane region" description="Helical" evidence="1">
    <location>
        <begin position="298"/>
        <end position="318"/>
    </location>
</feature>
<proteinExistence type="predicted"/>
<protein>
    <submittedName>
        <fullName evidence="2">Transporter</fullName>
    </submittedName>
</protein>
<evidence type="ECO:0000313" key="5">
    <source>
        <dbReference type="Proteomes" id="UP000663464"/>
    </source>
</evidence>
<accession>A0A0A2HHV5</accession>
<evidence type="ECO:0000313" key="4">
    <source>
        <dbReference type="Proteomes" id="UP000473887"/>
    </source>
</evidence>
<evidence type="ECO:0000313" key="3">
    <source>
        <dbReference type="EMBL" id="QRI53495.1"/>
    </source>
</evidence>
<dbReference type="PANTHER" id="PTHR37814:SF1">
    <property type="entry name" value="MEMBRANE PROTEIN"/>
    <property type="match status" value="1"/>
</dbReference>
<organism evidence="2 4">
    <name type="scientific">Clostridium botulinum</name>
    <dbReference type="NCBI Taxonomy" id="1491"/>
    <lineage>
        <taxon>Bacteria</taxon>
        <taxon>Bacillati</taxon>
        <taxon>Bacillota</taxon>
        <taxon>Clostridia</taxon>
        <taxon>Eubacteriales</taxon>
        <taxon>Clostridiaceae</taxon>
        <taxon>Clostridium</taxon>
    </lineage>
</organism>
<reference evidence="2 4" key="2">
    <citation type="submission" date="2019-02" db="EMBL/GenBank/DDBJ databases">
        <title>Genome sequencing of Clostridium botulinum clinical isolates.</title>
        <authorList>
            <person name="Brunt J."/>
            <person name="Van Vliet A.H.M."/>
            <person name="Stringer S.C."/>
            <person name="Grant K.A."/>
            <person name="Carter A.C."/>
            <person name="Peck M.W."/>
        </authorList>
    </citation>
    <scope>NUCLEOTIDE SEQUENCE [LARGE SCALE GENOMIC DNA]</scope>
    <source>
        <strain evidence="2 4">H142660711</strain>
    </source>
</reference>
<feature type="transmembrane region" description="Helical" evidence="1">
    <location>
        <begin position="186"/>
        <end position="209"/>
    </location>
</feature>
<dbReference type="InterPro" id="IPR038728">
    <property type="entry name" value="YkvI-like"/>
</dbReference>
<feature type="transmembrane region" description="Helical" evidence="1">
    <location>
        <begin position="221"/>
        <end position="247"/>
    </location>
</feature>
<evidence type="ECO:0000256" key="1">
    <source>
        <dbReference type="SAM" id="Phobius"/>
    </source>
</evidence>
<feature type="transmembrane region" description="Helical" evidence="1">
    <location>
        <begin position="253"/>
        <end position="277"/>
    </location>
</feature>
<gene>
    <name evidence="2" type="ORF">EXM69_14585</name>
    <name evidence="3" type="ORF">JQS73_19280</name>
</gene>